<evidence type="ECO:0000313" key="5">
    <source>
        <dbReference type="EMBL" id="KAF2184449.1"/>
    </source>
</evidence>
<evidence type="ECO:0000259" key="4">
    <source>
        <dbReference type="Pfam" id="PF26616"/>
    </source>
</evidence>
<keyword evidence="3" id="KW-1133">Transmembrane helix</keyword>
<feature type="domain" description="CorA-like transporter" evidence="4">
    <location>
        <begin position="139"/>
        <end position="325"/>
    </location>
</feature>
<keyword evidence="3" id="KW-0812">Transmembrane</keyword>
<dbReference type="AlphaFoldDB" id="A0A6A6E1I5"/>
<proteinExistence type="predicted"/>
<feature type="region of interest" description="Disordered" evidence="2">
    <location>
        <begin position="569"/>
        <end position="592"/>
    </location>
</feature>
<keyword evidence="3" id="KW-0472">Membrane</keyword>
<feature type="coiled-coil region" evidence="1">
    <location>
        <begin position="446"/>
        <end position="480"/>
    </location>
</feature>
<evidence type="ECO:0000256" key="2">
    <source>
        <dbReference type="SAM" id="MobiDB-lite"/>
    </source>
</evidence>
<protein>
    <recommendedName>
        <fullName evidence="4">CorA-like transporter domain-containing protein</fullName>
    </recommendedName>
</protein>
<dbReference type="OrthoDB" id="5396681at2759"/>
<keyword evidence="1" id="KW-0175">Coiled coil</keyword>
<dbReference type="EMBL" id="ML994638">
    <property type="protein sequence ID" value="KAF2184449.1"/>
    <property type="molecule type" value="Genomic_DNA"/>
</dbReference>
<gene>
    <name evidence="5" type="ORF">K469DRAFT_709209</name>
</gene>
<dbReference type="InterPro" id="IPR058257">
    <property type="entry name" value="CorA-like_dom"/>
</dbReference>
<dbReference type="Pfam" id="PF26616">
    <property type="entry name" value="CorA-like"/>
    <property type="match status" value="1"/>
</dbReference>
<dbReference type="Gene3D" id="1.20.58.340">
    <property type="entry name" value="Magnesium transport protein CorA, transmembrane region"/>
    <property type="match status" value="1"/>
</dbReference>
<feature type="transmembrane region" description="Helical" evidence="3">
    <location>
        <begin position="490"/>
        <end position="508"/>
    </location>
</feature>
<name>A0A6A6E1I5_9PEZI</name>
<keyword evidence="6" id="KW-1185">Reference proteome</keyword>
<sequence>METSRYFERTLFYDRSPAADEYYERSANTIFETDPKRSKIEIRIQSCKSLALFDRKATGLSGKELELRDETSNIPGKSAIEEGDFPWVKEDTDSQTISSVASSTYIETGLDQYRGDPDPPVYPGPSKLTVININDTGRLRDFVQETKSDFRVFYLRQRHSYSRVQVTKELFEQLLKSCRVFPRFNEYMIGFGQKDSESEVGPPPLKFHPLCESKDNQYRGFECSYILRYIEFTDRKARKQPWSLRQFAVYHRYKPKRQNWCSTWILVGASQRTEVRLDQYTRSIDDLVGSNPFEIHIIFLDTAIASWRPYLVDLTRQVTEQSNKALGTMVTSEMDFISLDVEDHQQLKQIEDQIADLMLCLDSTSDTIIALIEMYLQFQDHQKDDPQYPNPPRKSAFGCDAITFALKEKDKEIAYTRQKAEGLLSKVQNSRSLISSLLERQNGCALKAQVATLNQQVSALESLEQQSQLESAAMRELTEKGTRDSSSVRVLTIITLIYLPCTVVSNFYSTQFVNRRESGKIEYAQNYWLFFAISVPLTIFTLFVWYSWANKAKLGPYIANWQLGRRSRHRHAQQGEETPRRRRSSLLPRYQS</sequence>
<feature type="transmembrane region" description="Helical" evidence="3">
    <location>
        <begin position="528"/>
        <end position="548"/>
    </location>
</feature>
<accession>A0A6A6E1I5</accession>
<evidence type="ECO:0000256" key="1">
    <source>
        <dbReference type="SAM" id="Coils"/>
    </source>
</evidence>
<organism evidence="5 6">
    <name type="scientific">Zopfia rhizophila CBS 207.26</name>
    <dbReference type="NCBI Taxonomy" id="1314779"/>
    <lineage>
        <taxon>Eukaryota</taxon>
        <taxon>Fungi</taxon>
        <taxon>Dikarya</taxon>
        <taxon>Ascomycota</taxon>
        <taxon>Pezizomycotina</taxon>
        <taxon>Dothideomycetes</taxon>
        <taxon>Dothideomycetes incertae sedis</taxon>
        <taxon>Zopfiaceae</taxon>
        <taxon>Zopfia</taxon>
    </lineage>
</organism>
<evidence type="ECO:0000256" key="3">
    <source>
        <dbReference type="SAM" id="Phobius"/>
    </source>
</evidence>
<evidence type="ECO:0000313" key="6">
    <source>
        <dbReference type="Proteomes" id="UP000800200"/>
    </source>
</evidence>
<dbReference type="Proteomes" id="UP000800200">
    <property type="component" value="Unassembled WGS sequence"/>
</dbReference>
<reference evidence="5" key="1">
    <citation type="journal article" date="2020" name="Stud. Mycol.">
        <title>101 Dothideomycetes genomes: a test case for predicting lifestyles and emergence of pathogens.</title>
        <authorList>
            <person name="Haridas S."/>
            <person name="Albert R."/>
            <person name="Binder M."/>
            <person name="Bloem J."/>
            <person name="Labutti K."/>
            <person name="Salamov A."/>
            <person name="Andreopoulos B."/>
            <person name="Baker S."/>
            <person name="Barry K."/>
            <person name="Bills G."/>
            <person name="Bluhm B."/>
            <person name="Cannon C."/>
            <person name="Castanera R."/>
            <person name="Culley D."/>
            <person name="Daum C."/>
            <person name="Ezra D."/>
            <person name="Gonzalez J."/>
            <person name="Henrissat B."/>
            <person name="Kuo A."/>
            <person name="Liang C."/>
            <person name="Lipzen A."/>
            <person name="Lutzoni F."/>
            <person name="Magnuson J."/>
            <person name="Mondo S."/>
            <person name="Nolan M."/>
            <person name="Ohm R."/>
            <person name="Pangilinan J."/>
            <person name="Park H.-J."/>
            <person name="Ramirez L."/>
            <person name="Alfaro M."/>
            <person name="Sun H."/>
            <person name="Tritt A."/>
            <person name="Yoshinaga Y."/>
            <person name="Zwiers L.-H."/>
            <person name="Turgeon B."/>
            <person name="Goodwin S."/>
            <person name="Spatafora J."/>
            <person name="Crous P."/>
            <person name="Grigoriev I."/>
        </authorList>
    </citation>
    <scope>NUCLEOTIDE SEQUENCE</scope>
    <source>
        <strain evidence="5">CBS 207.26</strain>
    </source>
</reference>